<organism evidence="2 3">
    <name type="scientific">Hufsiella arboris</name>
    <dbReference type="NCBI Taxonomy" id="2695275"/>
    <lineage>
        <taxon>Bacteria</taxon>
        <taxon>Pseudomonadati</taxon>
        <taxon>Bacteroidota</taxon>
        <taxon>Sphingobacteriia</taxon>
        <taxon>Sphingobacteriales</taxon>
        <taxon>Sphingobacteriaceae</taxon>
        <taxon>Hufsiella</taxon>
    </lineage>
</organism>
<accession>A0A7K1Y5I7</accession>
<sequence>MNRPQPNDYDTYCENYIKHVKDDVLADLEHQVTEFPDFLKQLPDEKVNYAYAEGKWTIKQMLGHILDTERILTYRLVSISRNEQQQLPGFDEDSYEANAESGARNFDELIQEFVYLRKANLFLYKSLSEIQLNRRGVANGAGVTARALLFIIAGHLLHHVAIIKERYL</sequence>
<dbReference type="RefSeq" id="WP_160842807.1">
    <property type="nucleotide sequence ID" value="NZ_WVHT01000001.1"/>
</dbReference>
<dbReference type="SUPFAM" id="SSF109854">
    <property type="entry name" value="DinB/YfiT-like putative metalloenzymes"/>
    <property type="match status" value="1"/>
</dbReference>
<name>A0A7K1Y5I7_9SPHI</name>
<evidence type="ECO:0000259" key="1">
    <source>
        <dbReference type="Pfam" id="PF12867"/>
    </source>
</evidence>
<proteinExistence type="predicted"/>
<protein>
    <submittedName>
        <fullName evidence="2">DinB family protein</fullName>
    </submittedName>
</protein>
<dbReference type="InterPro" id="IPR024775">
    <property type="entry name" value="DinB-like"/>
</dbReference>
<dbReference type="AlphaFoldDB" id="A0A7K1Y5I7"/>
<reference evidence="2 3" key="1">
    <citation type="submission" date="2019-11" db="EMBL/GenBank/DDBJ databases">
        <title>Pedobacter sp. HMF7647 Genome sequencing and assembly.</title>
        <authorList>
            <person name="Kang H."/>
            <person name="Kim H."/>
            <person name="Joh K."/>
        </authorList>
    </citation>
    <scope>NUCLEOTIDE SEQUENCE [LARGE SCALE GENOMIC DNA]</scope>
    <source>
        <strain evidence="2 3">HMF7647</strain>
    </source>
</reference>
<keyword evidence="3" id="KW-1185">Reference proteome</keyword>
<dbReference type="InterPro" id="IPR034660">
    <property type="entry name" value="DinB/YfiT-like"/>
</dbReference>
<feature type="domain" description="DinB-like" evidence="1">
    <location>
        <begin position="30"/>
        <end position="163"/>
    </location>
</feature>
<dbReference type="Gene3D" id="1.20.120.450">
    <property type="entry name" value="dinb family like domain"/>
    <property type="match status" value="1"/>
</dbReference>
<dbReference type="Pfam" id="PF12867">
    <property type="entry name" value="DinB_2"/>
    <property type="match status" value="1"/>
</dbReference>
<evidence type="ECO:0000313" key="2">
    <source>
        <dbReference type="EMBL" id="MXV49631.1"/>
    </source>
</evidence>
<dbReference type="EMBL" id="WVHT01000001">
    <property type="protein sequence ID" value="MXV49631.1"/>
    <property type="molecule type" value="Genomic_DNA"/>
</dbReference>
<dbReference type="Proteomes" id="UP000466586">
    <property type="component" value="Unassembled WGS sequence"/>
</dbReference>
<comment type="caution">
    <text evidence="2">The sequence shown here is derived from an EMBL/GenBank/DDBJ whole genome shotgun (WGS) entry which is preliminary data.</text>
</comment>
<evidence type="ECO:0000313" key="3">
    <source>
        <dbReference type="Proteomes" id="UP000466586"/>
    </source>
</evidence>
<gene>
    <name evidence="2" type="ORF">GS399_01500</name>
</gene>